<evidence type="ECO:0000313" key="3">
    <source>
        <dbReference type="EMBL" id="KAF2112729.1"/>
    </source>
</evidence>
<keyword evidence="4" id="KW-1185">Reference proteome</keyword>
<evidence type="ECO:0000256" key="2">
    <source>
        <dbReference type="SAM" id="Phobius"/>
    </source>
</evidence>
<feature type="region of interest" description="Disordered" evidence="1">
    <location>
        <begin position="313"/>
        <end position="341"/>
    </location>
</feature>
<feature type="transmembrane region" description="Helical" evidence="2">
    <location>
        <begin position="211"/>
        <end position="239"/>
    </location>
</feature>
<keyword evidence="2" id="KW-0812">Transmembrane</keyword>
<protein>
    <submittedName>
        <fullName evidence="3">Uncharacterized protein</fullName>
    </submittedName>
</protein>
<feature type="transmembrane region" description="Helical" evidence="2">
    <location>
        <begin position="96"/>
        <end position="116"/>
    </location>
</feature>
<feature type="compositionally biased region" description="Basic and acidic residues" evidence="1">
    <location>
        <begin position="388"/>
        <end position="402"/>
    </location>
</feature>
<feature type="region of interest" description="Disordered" evidence="1">
    <location>
        <begin position="377"/>
        <end position="408"/>
    </location>
</feature>
<reference evidence="3" key="1">
    <citation type="journal article" date="2020" name="Stud. Mycol.">
        <title>101 Dothideomycetes genomes: a test case for predicting lifestyles and emergence of pathogens.</title>
        <authorList>
            <person name="Haridas S."/>
            <person name="Albert R."/>
            <person name="Binder M."/>
            <person name="Bloem J."/>
            <person name="Labutti K."/>
            <person name="Salamov A."/>
            <person name="Andreopoulos B."/>
            <person name="Baker S."/>
            <person name="Barry K."/>
            <person name="Bills G."/>
            <person name="Bluhm B."/>
            <person name="Cannon C."/>
            <person name="Castanera R."/>
            <person name="Culley D."/>
            <person name="Daum C."/>
            <person name="Ezra D."/>
            <person name="Gonzalez J."/>
            <person name="Henrissat B."/>
            <person name="Kuo A."/>
            <person name="Liang C."/>
            <person name="Lipzen A."/>
            <person name="Lutzoni F."/>
            <person name="Magnuson J."/>
            <person name="Mondo S."/>
            <person name="Nolan M."/>
            <person name="Ohm R."/>
            <person name="Pangilinan J."/>
            <person name="Park H.-J."/>
            <person name="Ramirez L."/>
            <person name="Alfaro M."/>
            <person name="Sun H."/>
            <person name="Tritt A."/>
            <person name="Yoshinaga Y."/>
            <person name="Zwiers L.-H."/>
            <person name="Turgeon B."/>
            <person name="Goodwin S."/>
            <person name="Spatafora J."/>
            <person name="Crous P."/>
            <person name="Grigoriev I."/>
        </authorList>
    </citation>
    <scope>NUCLEOTIDE SEQUENCE</scope>
    <source>
        <strain evidence="3">CBS 627.86</strain>
    </source>
</reference>
<feature type="compositionally biased region" description="Low complexity" evidence="1">
    <location>
        <begin position="322"/>
        <end position="332"/>
    </location>
</feature>
<dbReference type="EMBL" id="ML977330">
    <property type="protein sequence ID" value="KAF2112729.1"/>
    <property type="molecule type" value="Genomic_DNA"/>
</dbReference>
<dbReference type="AlphaFoldDB" id="A0A6A5YZW9"/>
<dbReference type="Proteomes" id="UP000799770">
    <property type="component" value="Unassembled WGS sequence"/>
</dbReference>
<feature type="transmembrane region" description="Helical" evidence="2">
    <location>
        <begin position="21"/>
        <end position="47"/>
    </location>
</feature>
<feature type="transmembrane region" description="Helical" evidence="2">
    <location>
        <begin position="128"/>
        <end position="151"/>
    </location>
</feature>
<feature type="transmembrane region" description="Helical" evidence="2">
    <location>
        <begin position="251"/>
        <end position="274"/>
    </location>
</feature>
<proteinExistence type="predicted"/>
<name>A0A6A5YZW9_9PLEO</name>
<accession>A0A6A5YZW9</accession>
<evidence type="ECO:0000313" key="4">
    <source>
        <dbReference type="Proteomes" id="UP000799770"/>
    </source>
</evidence>
<sequence length="445" mass="48794">MSGRASIGIGSIGQLLGYVSSYLSILSSLGAYPIPIWGISGVIGYLFEDFPEYGIGAVFLHLVPEAREVVDKVKKHVLHAEDEEIIAFLKSYTSSFNMTGVAGAIVAQIAVTGLSLTRLEDSHWTAEAFFVISLVTGVLSVYFSCLMSPAFNGLHSAENIKEFLSKTISRREMRIVQDVFAEVTKRKRPSKAEIAQLEYRLFEPSRQVPSVYAAVMLVVPMSLLTIALNTFLVGLGIYLGKLYTANLIPSYGKGSLGILIIYILTTLHGIGLFYSPQSLKAMEAYPLKRLRKFLETAKKNAPDEHIHLVDNATSRHEDGPEQQQQASSARQSIHSRKSGNRVSYEIAEPHGKDASAAEHVPEGQAPELQTAPEPNAALADAETSSAPHEPRKPDIHDIKQPEDVQAPSVQEALNELVRAQQESLRASQRLSEAFRALKQGETLEK</sequence>
<keyword evidence="2" id="KW-0472">Membrane</keyword>
<evidence type="ECO:0000256" key="1">
    <source>
        <dbReference type="SAM" id="MobiDB-lite"/>
    </source>
</evidence>
<keyword evidence="2" id="KW-1133">Transmembrane helix</keyword>
<organism evidence="3 4">
    <name type="scientific">Lophiotrema nucula</name>
    <dbReference type="NCBI Taxonomy" id="690887"/>
    <lineage>
        <taxon>Eukaryota</taxon>
        <taxon>Fungi</taxon>
        <taxon>Dikarya</taxon>
        <taxon>Ascomycota</taxon>
        <taxon>Pezizomycotina</taxon>
        <taxon>Dothideomycetes</taxon>
        <taxon>Pleosporomycetidae</taxon>
        <taxon>Pleosporales</taxon>
        <taxon>Lophiotremataceae</taxon>
        <taxon>Lophiotrema</taxon>
    </lineage>
</organism>
<gene>
    <name evidence="3" type="ORF">BDV96DRAFT_156474</name>
</gene>
<dbReference type="OrthoDB" id="4941332at2759"/>